<proteinExistence type="predicted"/>
<dbReference type="InterPro" id="IPR008822">
    <property type="entry name" value="Endonuclease_RusA-like"/>
</dbReference>
<dbReference type="SUPFAM" id="SSF103084">
    <property type="entry name" value="Holliday junction resolvase RusA"/>
    <property type="match status" value="1"/>
</dbReference>
<name>A0A6M3XQZ8_9ZZZZ</name>
<gene>
    <name evidence="1" type="ORF">TM448B01923_0007</name>
</gene>
<dbReference type="GO" id="GO:0006310">
    <property type="term" value="P:DNA recombination"/>
    <property type="evidence" value="ECO:0007669"/>
    <property type="project" value="InterPro"/>
</dbReference>
<organism evidence="1">
    <name type="scientific">viral metagenome</name>
    <dbReference type="NCBI Taxonomy" id="1070528"/>
    <lineage>
        <taxon>unclassified sequences</taxon>
        <taxon>metagenomes</taxon>
        <taxon>organismal metagenomes</taxon>
    </lineage>
</organism>
<dbReference type="AlphaFoldDB" id="A0A6M3XQZ8"/>
<protein>
    <submittedName>
        <fullName evidence="1">Putative endodeoxyribonuclease</fullName>
    </submittedName>
</protein>
<sequence>MAYQKSVARDALCSMQGAPCSGKLIRVTGTVYVGDVVVRDLTNVLEAVFDALQKVAYHNDFQIHEIGNVVRRLDRKNPRVELTLWEIEDPVWEEAREKAWVNREKSEARKKRAGQVQGRLV</sequence>
<dbReference type="Gene3D" id="3.30.1330.70">
    <property type="entry name" value="Holliday junction resolvase RusA"/>
    <property type="match status" value="1"/>
</dbReference>
<accession>A0A6M3XQZ8</accession>
<dbReference type="EMBL" id="MT144843">
    <property type="protein sequence ID" value="QJI00319.1"/>
    <property type="molecule type" value="Genomic_DNA"/>
</dbReference>
<dbReference type="InterPro" id="IPR036614">
    <property type="entry name" value="RusA-like_sf"/>
</dbReference>
<reference evidence="1" key="1">
    <citation type="submission" date="2020-03" db="EMBL/GenBank/DDBJ databases">
        <title>The deep terrestrial virosphere.</title>
        <authorList>
            <person name="Holmfeldt K."/>
            <person name="Nilsson E."/>
            <person name="Simone D."/>
            <person name="Lopez-Fernandez M."/>
            <person name="Wu X."/>
            <person name="de Brujin I."/>
            <person name="Lundin D."/>
            <person name="Andersson A."/>
            <person name="Bertilsson S."/>
            <person name="Dopson M."/>
        </authorList>
    </citation>
    <scope>NUCLEOTIDE SEQUENCE</scope>
    <source>
        <strain evidence="1">TM448B01923</strain>
    </source>
</reference>
<dbReference type="Pfam" id="PF05866">
    <property type="entry name" value="RusA"/>
    <property type="match status" value="1"/>
</dbReference>
<dbReference type="GO" id="GO:0000287">
    <property type="term" value="F:magnesium ion binding"/>
    <property type="evidence" value="ECO:0007669"/>
    <property type="project" value="InterPro"/>
</dbReference>
<dbReference type="GO" id="GO:0006281">
    <property type="term" value="P:DNA repair"/>
    <property type="evidence" value="ECO:0007669"/>
    <property type="project" value="InterPro"/>
</dbReference>
<evidence type="ECO:0000313" key="1">
    <source>
        <dbReference type="EMBL" id="QJI00319.1"/>
    </source>
</evidence>